<evidence type="ECO:0000313" key="7">
    <source>
        <dbReference type="EMBL" id="TDO20724.1"/>
    </source>
</evidence>
<feature type="transmembrane region" description="Helical" evidence="4">
    <location>
        <begin position="211"/>
        <end position="229"/>
    </location>
</feature>
<sequence>MHFRAVVLFAFLFYFFDANAQASKPILNFDYQNVGKKLSYFEDTAANLSIDQIKAKDHEGKFVPGKQDILNFGNTSSAFWVKIEHLADYAGQNYLIVDAPNIEHIDCYFSLANNTIRHLKTGSLSYPEKDVIIESNFVFKLPLEKEFRPGPIYLRLETRNIMLVPIKLATPDAIMKGKAVKDRIEYIYVGVLISLLLFNLFLFFSLKDITYLFYTMYVLTLSAYLLIYIRGYGFLFGDHVRILFSYHPHVFLSLSMVASLLFCRKFLNLEQTVPFMVTVYKLLGVIAIILFITSMIGYKSLSASIAQVMTVSLSLVVWISGIIAYRRGHEPAKWYIIAWFFIWLTVGIVTLSLGGVIPNTEFTVQLVPIGSTIELLLLSFALGDRYKIIIQKEQDLRDENLMLVQNQNQQLETLVQKRTALLSTTIGELESSNSVKNKLFSIIAHDLRSPLNSLMSILSLNDTDALTMEDIQYMLRENKKNIETIYNTLNNLLYWAKSQMSGITTDPSSFDLKALIEELMLVYTPLMKKKGIVPKIKMDGLFPVFADENQIRLVLRNLIDNAIKFTPKEEQIVLTLKHHTNSVDVCVSNSISNNATMDFATVPDLSSLKATYGTENEKGVGLGLHLCKEYIQSNGGQLLIAPSDGEISFSFKLPQSAVEAA</sequence>
<dbReference type="SUPFAM" id="SSF55874">
    <property type="entry name" value="ATPase domain of HSP90 chaperone/DNA topoisomerase II/histidine kinase"/>
    <property type="match status" value="1"/>
</dbReference>
<comment type="catalytic activity">
    <reaction evidence="1">
        <text>ATP + protein L-histidine = ADP + protein N-phospho-L-histidine.</text>
        <dbReference type="EC" id="2.7.13.3"/>
    </reaction>
</comment>
<organism evidence="7 8">
    <name type="scientific">Pedobacter duraquae</name>
    <dbReference type="NCBI Taxonomy" id="425511"/>
    <lineage>
        <taxon>Bacteria</taxon>
        <taxon>Pseudomonadati</taxon>
        <taxon>Bacteroidota</taxon>
        <taxon>Sphingobacteriia</taxon>
        <taxon>Sphingobacteriales</taxon>
        <taxon>Sphingobacteriaceae</taxon>
        <taxon>Pedobacter</taxon>
    </lineage>
</organism>
<dbReference type="PANTHER" id="PTHR43547">
    <property type="entry name" value="TWO-COMPONENT HISTIDINE KINASE"/>
    <property type="match status" value="1"/>
</dbReference>
<dbReference type="CDD" id="cd00075">
    <property type="entry name" value="HATPase"/>
    <property type="match status" value="1"/>
</dbReference>
<feature type="signal peptide" evidence="5">
    <location>
        <begin position="1"/>
        <end position="20"/>
    </location>
</feature>
<protein>
    <recommendedName>
        <fullName evidence="2">histidine kinase</fullName>
        <ecNumber evidence="2">2.7.13.3</ecNumber>
    </recommendedName>
</protein>
<dbReference type="SUPFAM" id="SSF47384">
    <property type="entry name" value="Homodimeric domain of signal transducing histidine kinase"/>
    <property type="match status" value="1"/>
</dbReference>
<dbReference type="EC" id="2.7.13.3" evidence="2"/>
<dbReference type="Gene3D" id="1.10.287.130">
    <property type="match status" value="1"/>
</dbReference>
<dbReference type="Pfam" id="PF02518">
    <property type="entry name" value="HATPase_c"/>
    <property type="match status" value="1"/>
</dbReference>
<dbReference type="Gene3D" id="3.30.565.10">
    <property type="entry name" value="Histidine kinase-like ATPase, C-terminal domain"/>
    <property type="match status" value="1"/>
</dbReference>
<feature type="transmembrane region" description="Helical" evidence="4">
    <location>
        <begin position="337"/>
        <end position="357"/>
    </location>
</feature>
<evidence type="ECO:0000256" key="2">
    <source>
        <dbReference type="ARBA" id="ARBA00012438"/>
    </source>
</evidence>
<dbReference type="InterPro" id="IPR036890">
    <property type="entry name" value="HATPase_C_sf"/>
</dbReference>
<feature type="domain" description="Histidine kinase" evidence="6">
    <location>
        <begin position="442"/>
        <end position="657"/>
    </location>
</feature>
<dbReference type="OrthoDB" id="9810447at2"/>
<feature type="transmembrane region" description="Helical" evidence="4">
    <location>
        <begin position="304"/>
        <end position="325"/>
    </location>
</feature>
<keyword evidence="4" id="KW-0812">Transmembrane</keyword>
<gene>
    <name evidence="7" type="ORF">CLV32_3357</name>
</gene>
<dbReference type="RefSeq" id="WP_133557450.1">
    <property type="nucleotide sequence ID" value="NZ_SNWM01000004.1"/>
</dbReference>
<dbReference type="Pfam" id="PF07696">
    <property type="entry name" value="7TMR-DISMED2"/>
    <property type="match status" value="1"/>
</dbReference>
<dbReference type="Proteomes" id="UP000295499">
    <property type="component" value="Unassembled WGS sequence"/>
</dbReference>
<comment type="caution">
    <text evidence="7">The sequence shown here is derived from an EMBL/GenBank/DDBJ whole genome shotgun (WGS) entry which is preliminary data.</text>
</comment>
<evidence type="ECO:0000256" key="3">
    <source>
        <dbReference type="ARBA" id="ARBA00022553"/>
    </source>
</evidence>
<evidence type="ECO:0000259" key="6">
    <source>
        <dbReference type="PROSITE" id="PS50109"/>
    </source>
</evidence>
<dbReference type="Gene3D" id="2.60.40.2380">
    <property type="match status" value="1"/>
</dbReference>
<feature type="transmembrane region" description="Helical" evidence="4">
    <location>
        <begin position="279"/>
        <end position="298"/>
    </location>
</feature>
<keyword evidence="5" id="KW-0732">Signal</keyword>
<evidence type="ECO:0000256" key="4">
    <source>
        <dbReference type="SAM" id="Phobius"/>
    </source>
</evidence>
<dbReference type="InterPro" id="IPR003594">
    <property type="entry name" value="HATPase_dom"/>
</dbReference>
<dbReference type="Pfam" id="PF07695">
    <property type="entry name" value="7TMR-DISM_7TM"/>
    <property type="match status" value="1"/>
</dbReference>
<dbReference type="GO" id="GO:0000155">
    <property type="term" value="F:phosphorelay sensor kinase activity"/>
    <property type="evidence" value="ECO:0007669"/>
    <property type="project" value="InterPro"/>
</dbReference>
<evidence type="ECO:0000313" key="8">
    <source>
        <dbReference type="Proteomes" id="UP000295499"/>
    </source>
</evidence>
<feature type="transmembrane region" description="Helical" evidence="4">
    <location>
        <begin position="249"/>
        <end position="267"/>
    </location>
</feature>
<evidence type="ECO:0000256" key="5">
    <source>
        <dbReference type="SAM" id="SignalP"/>
    </source>
</evidence>
<name>A0A4R6IFC9_9SPHI</name>
<dbReference type="SMART" id="SM00388">
    <property type="entry name" value="HisKA"/>
    <property type="match status" value="1"/>
</dbReference>
<feature type="transmembrane region" description="Helical" evidence="4">
    <location>
        <begin position="186"/>
        <end position="204"/>
    </location>
</feature>
<proteinExistence type="predicted"/>
<evidence type="ECO:0000256" key="1">
    <source>
        <dbReference type="ARBA" id="ARBA00000085"/>
    </source>
</evidence>
<keyword evidence="4" id="KW-0472">Membrane</keyword>
<dbReference type="InterPro" id="IPR011623">
    <property type="entry name" value="7TMR_DISM_rcpt_extracell_dom1"/>
</dbReference>
<keyword evidence="7" id="KW-0418">Kinase</keyword>
<accession>A0A4R6IFC9</accession>
<keyword evidence="7" id="KW-0808">Transferase</keyword>
<dbReference type="PANTHER" id="PTHR43547:SF2">
    <property type="entry name" value="HYBRID SIGNAL TRANSDUCTION HISTIDINE KINASE C"/>
    <property type="match status" value="1"/>
</dbReference>
<dbReference type="SMART" id="SM00387">
    <property type="entry name" value="HATPase_c"/>
    <property type="match status" value="1"/>
</dbReference>
<dbReference type="EMBL" id="SNWM01000004">
    <property type="protein sequence ID" value="TDO20724.1"/>
    <property type="molecule type" value="Genomic_DNA"/>
</dbReference>
<dbReference type="InterPro" id="IPR003661">
    <property type="entry name" value="HisK_dim/P_dom"/>
</dbReference>
<keyword evidence="3" id="KW-0597">Phosphoprotein</keyword>
<dbReference type="CDD" id="cd00082">
    <property type="entry name" value="HisKA"/>
    <property type="match status" value="1"/>
</dbReference>
<dbReference type="InterPro" id="IPR036097">
    <property type="entry name" value="HisK_dim/P_sf"/>
</dbReference>
<reference evidence="7 8" key="1">
    <citation type="submission" date="2019-03" db="EMBL/GenBank/DDBJ databases">
        <title>Genomic Encyclopedia of Archaeal and Bacterial Type Strains, Phase II (KMG-II): from individual species to whole genera.</title>
        <authorList>
            <person name="Goeker M."/>
        </authorList>
    </citation>
    <scope>NUCLEOTIDE SEQUENCE [LARGE SCALE GENOMIC DNA]</scope>
    <source>
        <strain evidence="7 8">DSM 19034</strain>
    </source>
</reference>
<dbReference type="AlphaFoldDB" id="A0A4R6IFC9"/>
<dbReference type="InterPro" id="IPR005467">
    <property type="entry name" value="His_kinase_dom"/>
</dbReference>
<feature type="chain" id="PRO_5021004723" description="histidine kinase" evidence="5">
    <location>
        <begin position="21"/>
        <end position="661"/>
    </location>
</feature>
<dbReference type="PROSITE" id="PS50109">
    <property type="entry name" value="HIS_KIN"/>
    <property type="match status" value="1"/>
</dbReference>
<keyword evidence="8" id="KW-1185">Reference proteome</keyword>
<keyword evidence="4" id="KW-1133">Transmembrane helix</keyword>
<dbReference type="InterPro" id="IPR011622">
    <property type="entry name" value="7TMR_DISM_rcpt_extracell_dom2"/>
</dbReference>